<evidence type="ECO:0000256" key="14">
    <source>
        <dbReference type="SAM" id="MobiDB-lite"/>
    </source>
</evidence>
<keyword evidence="11" id="KW-0407">Ion channel</keyword>
<evidence type="ECO:0000259" key="16">
    <source>
        <dbReference type="Pfam" id="PF00520"/>
    </source>
</evidence>
<evidence type="ECO:0000256" key="9">
    <source>
        <dbReference type="ARBA" id="ARBA00023065"/>
    </source>
</evidence>
<feature type="transmembrane region" description="Helical" evidence="15">
    <location>
        <begin position="45"/>
        <end position="66"/>
    </location>
</feature>
<name>A0A5M3N163_CONPW</name>
<dbReference type="RefSeq" id="XP_007764168.1">
    <property type="nucleotide sequence ID" value="XM_007765978.1"/>
</dbReference>
<comment type="subcellular location">
    <subcellularLocation>
        <location evidence="1">Cell membrane</location>
        <topology evidence="1">Multi-pass membrane protein</topology>
    </subcellularLocation>
</comment>
<protein>
    <recommendedName>
        <fullName evidence="2">Voltage-gated hydrogen channel 1</fullName>
    </recommendedName>
    <alternativeName>
        <fullName evidence="12">Hydrogen voltage-gated channel 1</fullName>
    </alternativeName>
</protein>
<evidence type="ECO:0000256" key="15">
    <source>
        <dbReference type="SAM" id="Phobius"/>
    </source>
</evidence>
<dbReference type="PANTHER" id="PTHR46480:SF1">
    <property type="entry name" value="VOLTAGE-GATED HYDROGEN CHANNEL 1"/>
    <property type="match status" value="1"/>
</dbReference>
<evidence type="ECO:0000256" key="2">
    <source>
        <dbReference type="ARBA" id="ARBA00015897"/>
    </source>
</evidence>
<evidence type="ECO:0000256" key="11">
    <source>
        <dbReference type="ARBA" id="ARBA00023303"/>
    </source>
</evidence>
<evidence type="ECO:0000313" key="18">
    <source>
        <dbReference type="Proteomes" id="UP000053558"/>
    </source>
</evidence>
<proteinExistence type="predicted"/>
<evidence type="ECO:0000256" key="3">
    <source>
        <dbReference type="ARBA" id="ARBA00022448"/>
    </source>
</evidence>
<evidence type="ECO:0000313" key="17">
    <source>
        <dbReference type="EMBL" id="EIW85036.1"/>
    </source>
</evidence>
<dbReference type="GeneID" id="19208775"/>
<keyword evidence="6" id="KW-0851">Voltage-gated channel</keyword>
<reference evidence="18" key="1">
    <citation type="journal article" date="2012" name="Science">
        <title>The Paleozoic origin of enzymatic lignin decomposition reconstructed from 31 fungal genomes.</title>
        <authorList>
            <person name="Floudas D."/>
            <person name="Binder M."/>
            <person name="Riley R."/>
            <person name="Barry K."/>
            <person name="Blanchette R.A."/>
            <person name="Henrissat B."/>
            <person name="Martinez A.T."/>
            <person name="Otillar R."/>
            <person name="Spatafora J.W."/>
            <person name="Yadav J.S."/>
            <person name="Aerts A."/>
            <person name="Benoit I."/>
            <person name="Boyd A."/>
            <person name="Carlson A."/>
            <person name="Copeland A."/>
            <person name="Coutinho P.M."/>
            <person name="de Vries R.P."/>
            <person name="Ferreira P."/>
            <person name="Findley K."/>
            <person name="Foster B."/>
            <person name="Gaskell J."/>
            <person name="Glotzer D."/>
            <person name="Gorecki P."/>
            <person name="Heitman J."/>
            <person name="Hesse C."/>
            <person name="Hori C."/>
            <person name="Igarashi K."/>
            <person name="Jurgens J.A."/>
            <person name="Kallen N."/>
            <person name="Kersten P."/>
            <person name="Kohler A."/>
            <person name="Kuees U."/>
            <person name="Kumar T.K.A."/>
            <person name="Kuo A."/>
            <person name="LaButti K."/>
            <person name="Larrondo L.F."/>
            <person name="Lindquist E."/>
            <person name="Ling A."/>
            <person name="Lombard V."/>
            <person name="Lucas S."/>
            <person name="Lundell T."/>
            <person name="Martin R."/>
            <person name="McLaughlin D.J."/>
            <person name="Morgenstern I."/>
            <person name="Morin E."/>
            <person name="Murat C."/>
            <person name="Nagy L.G."/>
            <person name="Nolan M."/>
            <person name="Ohm R.A."/>
            <person name="Patyshakuliyeva A."/>
            <person name="Rokas A."/>
            <person name="Ruiz-Duenas F.J."/>
            <person name="Sabat G."/>
            <person name="Salamov A."/>
            <person name="Samejima M."/>
            <person name="Schmutz J."/>
            <person name="Slot J.C."/>
            <person name="St John F."/>
            <person name="Stenlid J."/>
            <person name="Sun H."/>
            <person name="Sun S."/>
            <person name="Syed K."/>
            <person name="Tsang A."/>
            <person name="Wiebenga A."/>
            <person name="Young D."/>
            <person name="Pisabarro A."/>
            <person name="Eastwood D.C."/>
            <person name="Martin F."/>
            <person name="Cullen D."/>
            <person name="Grigoriev I.V."/>
            <person name="Hibbett D.S."/>
        </authorList>
    </citation>
    <scope>NUCLEOTIDE SEQUENCE [LARGE SCALE GENOMIC DNA]</scope>
    <source>
        <strain evidence="18">RWD-64-598 SS2</strain>
    </source>
</reference>
<dbReference type="AlphaFoldDB" id="A0A5M3N163"/>
<evidence type="ECO:0000256" key="10">
    <source>
        <dbReference type="ARBA" id="ARBA00023136"/>
    </source>
</evidence>
<keyword evidence="9" id="KW-0406">Ion transport</keyword>
<sequence>MSVYSEQQPLLSNTDDPEVGEVEHRISSPTTAREKLAQFLESPGLHILVLALIALDAVCVLVDLGYSFLSEGCSPPEGPDAPVWMNVLANISLAITTVFLVEIPLALWAFGFRYYIPFKGIPHAPLHLFDAVIIITTFTLEFILKGRERELVGLLIILRLWRLVKLVGGIAVGAGEVEEGVAKELEDTRRQLEGVTIALNKARDENRKLRSRITWLETGGSEGEEPSATEAD</sequence>
<dbReference type="InterPro" id="IPR027359">
    <property type="entry name" value="Volt_channel_dom_sf"/>
</dbReference>
<organism evidence="17 18">
    <name type="scientific">Coniophora puteana (strain RWD-64-598)</name>
    <name type="common">Brown rot fungus</name>
    <dbReference type="NCBI Taxonomy" id="741705"/>
    <lineage>
        <taxon>Eukaryota</taxon>
        <taxon>Fungi</taxon>
        <taxon>Dikarya</taxon>
        <taxon>Basidiomycota</taxon>
        <taxon>Agaricomycotina</taxon>
        <taxon>Agaricomycetes</taxon>
        <taxon>Agaricomycetidae</taxon>
        <taxon>Boletales</taxon>
        <taxon>Coniophorineae</taxon>
        <taxon>Coniophoraceae</taxon>
        <taxon>Coniophora</taxon>
    </lineage>
</organism>
<keyword evidence="5 15" id="KW-0812">Transmembrane</keyword>
<dbReference type="Pfam" id="PF00520">
    <property type="entry name" value="Ion_trans"/>
    <property type="match status" value="1"/>
</dbReference>
<dbReference type="GO" id="GO:0005886">
    <property type="term" value="C:plasma membrane"/>
    <property type="evidence" value="ECO:0007669"/>
    <property type="project" value="UniProtKB-SubCell"/>
</dbReference>
<keyword evidence="10 15" id="KW-0472">Membrane</keyword>
<dbReference type="GO" id="GO:0034702">
    <property type="term" value="C:monoatomic ion channel complex"/>
    <property type="evidence" value="ECO:0007669"/>
    <property type="project" value="UniProtKB-KW"/>
</dbReference>
<feature type="transmembrane region" description="Helical" evidence="15">
    <location>
        <begin position="87"/>
        <end position="112"/>
    </location>
</feature>
<gene>
    <name evidence="17" type="ORF">CONPUDRAFT_69967</name>
</gene>
<feature type="compositionally biased region" description="Polar residues" evidence="14">
    <location>
        <begin position="1"/>
        <end position="14"/>
    </location>
</feature>
<feature type="coiled-coil region" evidence="13">
    <location>
        <begin position="185"/>
        <end position="212"/>
    </location>
</feature>
<accession>A0A5M3N163</accession>
<evidence type="ECO:0000256" key="1">
    <source>
        <dbReference type="ARBA" id="ARBA00004651"/>
    </source>
</evidence>
<dbReference type="KEGG" id="cput:CONPUDRAFT_69967"/>
<evidence type="ECO:0000256" key="5">
    <source>
        <dbReference type="ARBA" id="ARBA00022692"/>
    </source>
</evidence>
<feature type="domain" description="Ion transport" evidence="16">
    <location>
        <begin position="45"/>
        <end position="167"/>
    </location>
</feature>
<feature type="region of interest" description="Disordered" evidence="14">
    <location>
        <begin position="1"/>
        <end position="25"/>
    </location>
</feature>
<dbReference type="Gene3D" id="1.20.120.350">
    <property type="entry name" value="Voltage-gated potassium channels. Chain C"/>
    <property type="match status" value="1"/>
</dbReference>
<dbReference type="EMBL" id="JH711574">
    <property type="protein sequence ID" value="EIW85036.1"/>
    <property type="molecule type" value="Genomic_DNA"/>
</dbReference>
<keyword evidence="4" id="KW-1003">Cell membrane</keyword>
<evidence type="ECO:0000256" key="12">
    <source>
        <dbReference type="ARBA" id="ARBA00031989"/>
    </source>
</evidence>
<dbReference type="OMA" id="WEDEELH"/>
<dbReference type="InterPro" id="IPR031846">
    <property type="entry name" value="Hvcn1"/>
</dbReference>
<comment type="caution">
    <text evidence="17">The sequence shown here is derived from an EMBL/GenBank/DDBJ whole genome shotgun (WGS) entry which is preliminary data.</text>
</comment>
<dbReference type="PANTHER" id="PTHR46480">
    <property type="entry name" value="F20B24.22"/>
    <property type="match status" value="1"/>
</dbReference>
<evidence type="ECO:0000256" key="4">
    <source>
        <dbReference type="ARBA" id="ARBA00022475"/>
    </source>
</evidence>
<dbReference type="InterPro" id="IPR005821">
    <property type="entry name" value="Ion_trans_dom"/>
</dbReference>
<evidence type="ECO:0000256" key="8">
    <source>
        <dbReference type="ARBA" id="ARBA00023054"/>
    </source>
</evidence>
<dbReference type="SUPFAM" id="SSF81324">
    <property type="entry name" value="Voltage-gated potassium channels"/>
    <property type="match status" value="1"/>
</dbReference>
<keyword evidence="3" id="KW-0813">Transport</keyword>
<evidence type="ECO:0000256" key="6">
    <source>
        <dbReference type="ARBA" id="ARBA00022882"/>
    </source>
</evidence>
<dbReference type="GO" id="GO:0030171">
    <property type="term" value="F:voltage-gated proton channel activity"/>
    <property type="evidence" value="ECO:0007669"/>
    <property type="project" value="InterPro"/>
</dbReference>
<keyword evidence="18" id="KW-1185">Reference proteome</keyword>
<feature type="transmembrane region" description="Helical" evidence="15">
    <location>
        <begin position="124"/>
        <end position="144"/>
    </location>
</feature>
<evidence type="ECO:0000256" key="13">
    <source>
        <dbReference type="SAM" id="Coils"/>
    </source>
</evidence>
<dbReference type="Proteomes" id="UP000053558">
    <property type="component" value="Unassembled WGS sequence"/>
</dbReference>
<keyword evidence="7 15" id="KW-1133">Transmembrane helix</keyword>
<evidence type="ECO:0000256" key="7">
    <source>
        <dbReference type="ARBA" id="ARBA00022989"/>
    </source>
</evidence>
<dbReference type="OrthoDB" id="427456at2759"/>
<keyword evidence="8 13" id="KW-0175">Coiled coil</keyword>